<name>A0AAW7XCI1_9GAMM</name>
<comment type="caution">
    <text evidence="1">The sequence shown here is derived from an EMBL/GenBank/DDBJ whole genome shotgun (WGS) entry which is preliminary data.</text>
</comment>
<feature type="non-terminal residue" evidence="1">
    <location>
        <position position="77"/>
    </location>
</feature>
<protein>
    <submittedName>
        <fullName evidence="1">Uncharacterized protein</fullName>
    </submittedName>
</protein>
<dbReference type="Proteomes" id="UP001169760">
    <property type="component" value="Unassembled WGS sequence"/>
</dbReference>
<gene>
    <name evidence="1" type="ORF">Q4521_22880</name>
</gene>
<sequence>GLITTDFQSSNIQYIEFWIQDPYENYSITNSEGIVINAAPTNQKGSLYLNLGSISEDINKDNRKVFENGLPEDGDAS</sequence>
<evidence type="ECO:0000313" key="1">
    <source>
        <dbReference type="EMBL" id="MDO6425335.1"/>
    </source>
</evidence>
<proteinExistence type="predicted"/>
<dbReference type="EMBL" id="JAUOPB010000649">
    <property type="protein sequence ID" value="MDO6425335.1"/>
    <property type="molecule type" value="Genomic_DNA"/>
</dbReference>
<feature type="non-terminal residue" evidence="1">
    <location>
        <position position="1"/>
    </location>
</feature>
<dbReference type="AlphaFoldDB" id="A0AAW7XCI1"/>
<accession>A0AAW7XCI1</accession>
<reference evidence="1" key="1">
    <citation type="submission" date="2023-07" db="EMBL/GenBank/DDBJ databases">
        <title>Genome content predicts the carbon catabolic preferences of heterotrophic bacteria.</title>
        <authorList>
            <person name="Gralka M."/>
        </authorList>
    </citation>
    <scope>NUCLEOTIDE SEQUENCE</scope>
    <source>
        <strain evidence="1">I3M17_2</strain>
    </source>
</reference>
<dbReference type="RefSeq" id="WP_303494845.1">
    <property type="nucleotide sequence ID" value="NZ_JAUOPB010000649.1"/>
</dbReference>
<organism evidence="1 2">
    <name type="scientific">Saccharophagus degradans</name>
    <dbReference type="NCBI Taxonomy" id="86304"/>
    <lineage>
        <taxon>Bacteria</taxon>
        <taxon>Pseudomonadati</taxon>
        <taxon>Pseudomonadota</taxon>
        <taxon>Gammaproteobacteria</taxon>
        <taxon>Cellvibrionales</taxon>
        <taxon>Cellvibrionaceae</taxon>
        <taxon>Saccharophagus</taxon>
    </lineage>
</organism>
<evidence type="ECO:0000313" key="2">
    <source>
        <dbReference type="Proteomes" id="UP001169760"/>
    </source>
</evidence>